<dbReference type="EMBL" id="AGBW02008682">
    <property type="protein sequence ID" value="OWR52808.1"/>
    <property type="molecule type" value="Genomic_DNA"/>
</dbReference>
<evidence type="ECO:0000256" key="8">
    <source>
        <dbReference type="ARBA" id="ARBA00023136"/>
    </source>
</evidence>
<dbReference type="PANTHER" id="PTHR21382">
    <property type="entry name" value="NADH-UBIQUINONE OXIDOREDUCTASE SUBUNIT"/>
    <property type="match status" value="1"/>
</dbReference>
<dbReference type="Proteomes" id="UP000007151">
    <property type="component" value="Unassembled WGS sequence"/>
</dbReference>
<evidence type="ECO:0000256" key="3">
    <source>
        <dbReference type="ARBA" id="ARBA00018191"/>
    </source>
</evidence>
<keyword evidence="13" id="KW-1185">Reference proteome</keyword>
<accession>A0A212FGE8</accession>
<reference evidence="12 13" key="1">
    <citation type="journal article" date="2011" name="Cell">
        <title>The monarch butterfly genome yields insights into long-distance migration.</title>
        <authorList>
            <person name="Zhan S."/>
            <person name="Merlin C."/>
            <person name="Boore J.L."/>
            <person name="Reppert S.M."/>
        </authorList>
    </citation>
    <scope>NUCLEOTIDE SEQUENCE [LARGE SCALE GENOMIC DNA]</scope>
    <source>
        <strain evidence="12">F-2</strain>
    </source>
</reference>
<dbReference type="InterPro" id="IPR039205">
    <property type="entry name" value="NDUFA11"/>
</dbReference>
<evidence type="ECO:0000313" key="13">
    <source>
        <dbReference type="Proteomes" id="UP000007151"/>
    </source>
</evidence>
<evidence type="ECO:0000256" key="11">
    <source>
        <dbReference type="SAM" id="Phobius"/>
    </source>
</evidence>
<dbReference type="KEGG" id="dpl:KGM_206013"/>
<dbReference type="FunCoup" id="A0A212FGE8">
    <property type="interactions" value="207"/>
</dbReference>
<dbReference type="GO" id="GO:0005743">
    <property type="term" value="C:mitochondrial inner membrane"/>
    <property type="evidence" value="ECO:0007669"/>
    <property type="project" value="UniProtKB-SubCell"/>
</dbReference>
<dbReference type="STRING" id="278856.A0A212FGE8"/>
<evidence type="ECO:0000256" key="2">
    <source>
        <dbReference type="ARBA" id="ARBA00008699"/>
    </source>
</evidence>
<gene>
    <name evidence="12" type="ORF">KGM_206013</name>
</gene>
<comment type="subcellular location">
    <subcellularLocation>
        <location evidence="1">Mitochondrion inner membrane</location>
        <topology evidence="1">Multi-pass membrane protein</topology>
        <orientation evidence="1">Matrix side</orientation>
    </subcellularLocation>
</comment>
<feature type="transmembrane region" description="Helical" evidence="11">
    <location>
        <begin position="54"/>
        <end position="75"/>
    </location>
</feature>
<protein>
    <recommendedName>
        <fullName evidence="3">NADH dehydrogenase [ubiquinone] 1 alpha subcomplex subunit 11</fullName>
    </recommendedName>
    <alternativeName>
        <fullName evidence="9">Complex I-B14.7</fullName>
    </alternativeName>
    <alternativeName>
        <fullName evidence="10">NADH-ubiquinone oxidoreductase subunit B14.7</fullName>
    </alternativeName>
</protein>
<name>A0A212FGE8_DANPL</name>
<evidence type="ECO:0000256" key="9">
    <source>
        <dbReference type="ARBA" id="ARBA00030608"/>
    </source>
</evidence>
<comment type="similarity">
    <text evidence="2">Belongs to the complex I NDUFA11 subunit family.</text>
</comment>
<organism evidence="12 13">
    <name type="scientific">Danaus plexippus plexippus</name>
    <dbReference type="NCBI Taxonomy" id="278856"/>
    <lineage>
        <taxon>Eukaryota</taxon>
        <taxon>Metazoa</taxon>
        <taxon>Ecdysozoa</taxon>
        <taxon>Arthropoda</taxon>
        <taxon>Hexapoda</taxon>
        <taxon>Insecta</taxon>
        <taxon>Pterygota</taxon>
        <taxon>Neoptera</taxon>
        <taxon>Endopterygota</taxon>
        <taxon>Lepidoptera</taxon>
        <taxon>Glossata</taxon>
        <taxon>Ditrysia</taxon>
        <taxon>Papilionoidea</taxon>
        <taxon>Nymphalidae</taxon>
        <taxon>Danainae</taxon>
        <taxon>Danaini</taxon>
        <taxon>Danaina</taxon>
        <taxon>Danaus</taxon>
        <taxon>Danaus</taxon>
    </lineage>
</organism>
<dbReference type="PANTHER" id="PTHR21382:SF1">
    <property type="entry name" value="NADH DEHYDROGENASE [UBIQUINONE] 1 ALPHA SUBCOMPLEX SUBUNIT 11"/>
    <property type="match status" value="1"/>
</dbReference>
<keyword evidence="8 11" id="KW-0472">Membrane</keyword>
<evidence type="ECO:0000313" key="12">
    <source>
        <dbReference type="EMBL" id="OWR52808.1"/>
    </source>
</evidence>
<sequence length="187" mass="20714">MLFYKYYDTPEGQDIYKKAFVTSKYAALTGLGIGTYDVLMYSHPKGLFNTAYRFGYFIVPMVGMATTFAVTANAIQNYRGKNDELNYFLGGAASGALFAVWQRSGLIALPAAVVLGVAAAIKKQAYDNNFTFFPQIKYATKSAVNVKSDWSLVKDVEELKTWTTADIRMSSFIGARAIQSQDRHCAL</sequence>
<keyword evidence="4 11" id="KW-0812">Transmembrane</keyword>
<evidence type="ECO:0000256" key="7">
    <source>
        <dbReference type="ARBA" id="ARBA00023128"/>
    </source>
</evidence>
<evidence type="ECO:0000256" key="1">
    <source>
        <dbReference type="ARBA" id="ARBA00004292"/>
    </source>
</evidence>
<feature type="transmembrane region" description="Helical" evidence="11">
    <location>
        <begin position="25"/>
        <end position="42"/>
    </location>
</feature>
<dbReference type="GO" id="GO:0006120">
    <property type="term" value="P:mitochondrial electron transport, NADH to ubiquinone"/>
    <property type="evidence" value="ECO:0007669"/>
    <property type="project" value="InterPro"/>
</dbReference>
<feature type="transmembrane region" description="Helical" evidence="11">
    <location>
        <begin position="95"/>
        <end position="121"/>
    </location>
</feature>
<keyword evidence="6 11" id="KW-1133">Transmembrane helix</keyword>
<keyword evidence="5" id="KW-0999">Mitochondrion inner membrane</keyword>
<dbReference type="AlphaFoldDB" id="A0A212FGE8"/>
<proteinExistence type="inferred from homology"/>
<evidence type="ECO:0000256" key="5">
    <source>
        <dbReference type="ARBA" id="ARBA00022792"/>
    </source>
</evidence>
<evidence type="ECO:0000256" key="10">
    <source>
        <dbReference type="ARBA" id="ARBA00031497"/>
    </source>
</evidence>
<dbReference type="GO" id="GO:0045271">
    <property type="term" value="C:respiratory chain complex I"/>
    <property type="evidence" value="ECO:0007669"/>
    <property type="project" value="InterPro"/>
</dbReference>
<evidence type="ECO:0000256" key="4">
    <source>
        <dbReference type="ARBA" id="ARBA00022692"/>
    </source>
</evidence>
<keyword evidence="7" id="KW-0496">Mitochondrion</keyword>
<dbReference type="eggNOG" id="ENOG502S6F6">
    <property type="taxonomic scope" value="Eukaryota"/>
</dbReference>
<evidence type="ECO:0000256" key="6">
    <source>
        <dbReference type="ARBA" id="ARBA00022989"/>
    </source>
</evidence>
<comment type="caution">
    <text evidence="12">The sequence shown here is derived from an EMBL/GenBank/DDBJ whole genome shotgun (WGS) entry which is preliminary data.</text>
</comment>
<dbReference type="InParanoid" id="A0A212FGE8"/>